<name>A0ABS1DLI4_9PROT</name>
<dbReference type="Proteomes" id="UP001296873">
    <property type="component" value="Unassembled WGS sequence"/>
</dbReference>
<sequence length="272" mass="29012">MEDRTVQLDLFDPIHLVAEGPPAAPPRPDGAAAALRAHFAGTRRLPLRTLQETVRELAATAAPDTAPLLLAVCLHYGPWESSVGPMPEVQTALAGLERLDAPARRRAAAELARRRPVAEPSLPALLRAEVAAAATPDDRPLRALLDDPSAHIREAACRVAGLRGVGRLLEAIRVRVHDRAPWVRTAAVLACADLGDASVRGAVEERLESATRAGNCPTRLLEALGHVADRESAVVLRRIRPSLAPSDQELADEILDELATGAAFKTVPESHT</sequence>
<dbReference type="SUPFAM" id="SSF48371">
    <property type="entry name" value="ARM repeat"/>
    <property type="match status" value="1"/>
</dbReference>
<reference evidence="1 2" key="1">
    <citation type="journal article" date="2020" name="Microorganisms">
        <title>Osmotic Adaptation and Compatible Solute Biosynthesis of Phototrophic Bacteria as Revealed from Genome Analyses.</title>
        <authorList>
            <person name="Imhoff J.F."/>
            <person name="Rahn T."/>
            <person name="Kunzel S."/>
            <person name="Keller A."/>
            <person name="Neulinger S.C."/>
        </authorList>
    </citation>
    <scope>NUCLEOTIDE SEQUENCE [LARGE SCALE GENOMIC DNA]</scope>
    <source>
        <strain evidence="1 2">DSM 9895</strain>
    </source>
</reference>
<evidence type="ECO:0000313" key="1">
    <source>
        <dbReference type="EMBL" id="MBK1670598.1"/>
    </source>
</evidence>
<dbReference type="Gene3D" id="1.25.10.10">
    <property type="entry name" value="Leucine-rich Repeat Variant"/>
    <property type="match status" value="1"/>
</dbReference>
<protein>
    <recommendedName>
        <fullName evidence="3">HEAT repeat domain-containing protein</fullName>
    </recommendedName>
</protein>
<comment type="caution">
    <text evidence="1">The sequence shown here is derived from an EMBL/GenBank/DDBJ whole genome shotgun (WGS) entry which is preliminary data.</text>
</comment>
<dbReference type="RefSeq" id="WP_200343025.1">
    <property type="nucleotide sequence ID" value="NZ_NRRL01000103.1"/>
</dbReference>
<evidence type="ECO:0000313" key="2">
    <source>
        <dbReference type="Proteomes" id="UP001296873"/>
    </source>
</evidence>
<dbReference type="Pfam" id="PF13646">
    <property type="entry name" value="HEAT_2"/>
    <property type="match status" value="1"/>
</dbReference>
<gene>
    <name evidence="1" type="ORF">CKO28_21490</name>
</gene>
<dbReference type="InterPro" id="IPR011989">
    <property type="entry name" value="ARM-like"/>
</dbReference>
<dbReference type="EMBL" id="NRRL01000103">
    <property type="protein sequence ID" value="MBK1670598.1"/>
    <property type="molecule type" value="Genomic_DNA"/>
</dbReference>
<dbReference type="InterPro" id="IPR016024">
    <property type="entry name" value="ARM-type_fold"/>
</dbReference>
<evidence type="ECO:0008006" key="3">
    <source>
        <dbReference type="Google" id="ProtNLM"/>
    </source>
</evidence>
<organism evidence="1 2">
    <name type="scientific">Rhodovibrio sodomensis</name>
    <dbReference type="NCBI Taxonomy" id="1088"/>
    <lineage>
        <taxon>Bacteria</taxon>
        <taxon>Pseudomonadati</taxon>
        <taxon>Pseudomonadota</taxon>
        <taxon>Alphaproteobacteria</taxon>
        <taxon>Rhodospirillales</taxon>
        <taxon>Rhodovibrionaceae</taxon>
        <taxon>Rhodovibrio</taxon>
    </lineage>
</organism>
<proteinExistence type="predicted"/>
<accession>A0ABS1DLI4</accession>
<keyword evidence="2" id="KW-1185">Reference proteome</keyword>